<dbReference type="Proteomes" id="UP000557193">
    <property type="component" value="Unassembled WGS sequence"/>
</dbReference>
<dbReference type="Gene3D" id="3.90.1140.10">
    <property type="entry name" value="Cyclic phosphodiesterase"/>
    <property type="match status" value="1"/>
</dbReference>
<dbReference type="GO" id="GO:0016874">
    <property type="term" value="F:ligase activity"/>
    <property type="evidence" value="ECO:0007669"/>
    <property type="project" value="UniProtKB-KW"/>
</dbReference>
<keyword evidence="2" id="KW-1185">Reference proteome</keyword>
<dbReference type="RefSeq" id="WP_184679626.1">
    <property type="nucleotide sequence ID" value="NZ_JACHLL010000001.1"/>
</dbReference>
<proteinExistence type="predicted"/>
<evidence type="ECO:0000313" key="1">
    <source>
        <dbReference type="EMBL" id="MBB6339916.1"/>
    </source>
</evidence>
<comment type="caution">
    <text evidence="1">The sequence shown here is derived from an EMBL/GenBank/DDBJ whole genome shotgun (WGS) entry which is preliminary data.</text>
</comment>
<dbReference type="AlphaFoldDB" id="A0A7X0BPG0"/>
<reference evidence="1 2" key="1">
    <citation type="submission" date="2020-08" db="EMBL/GenBank/DDBJ databases">
        <title>Functional genomics of gut bacteria from endangered species of beetles.</title>
        <authorList>
            <person name="Carlos-Shanley C."/>
        </authorList>
    </citation>
    <scope>NUCLEOTIDE SEQUENCE [LARGE SCALE GENOMIC DNA]</scope>
    <source>
        <strain evidence="1 2">S00202</strain>
    </source>
</reference>
<dbReference type="Pfam" id="PF13563">
    <property type="entry name" value="2_5_RNA_ligase2"/>
    <property type="match status" value="1"/>
</dbReference>
<dbReference type="SUPFAM" id="SSF55144">
    <property type="entry name" value="LigT-like"/>
    <property type="match status" value="1"/>
</dbReference>
<dbReference type="InterPro" id="IPR009097">
    <property type="entry name" value="Cyclic_Pdiesterase"/>
</dbReference>
<name>A0A7X0BPG0_9PSED</name>
<sequence>MLFSDPLLAPSETLPCPTHVPPEWHRGRQHYAVWLLEIEQDEVLQRLQQARHHLGAWLTDSHRQAHITLAIAGFLVEQTRLDDDACPLQLAALRQQLREQPPRAIILTLGGLDSFASAAFLKVGDPQRQLPDLRQQLARGDDFRDSPYLPHLTVGLYHQCLPATEVQARLRAFPHTQPLWLTCRSLSLCHYQADELQGPLHCIERFSLSSR</sequence>
<dbReference type="EMBL" id="JACHLL010000001">
    <property type="protein sequence ID" value="MBB6339916.1"/>
    <property type="molecule type" value="Genomic_DNA"/>
</dbReference>
<protein>
    <submittedName>
        <fullName evidence="1">2'-5' RNA ligase</fullName>
    </submittedName>
</protein>
<evidence type="ECO:0000313" key="2">
    <source>
        <dbReference type="Proteomes" id="UP000557193"/>
    </source>
</evidence>
<keyword evidence="1" id="KW-0436">Ligase</keyword>
<organism evidence="1 2">
    <name type="scientific">Pseudomonas fluvialis</name>
    <dbReference type="NCBI Taxonomy" id="1793966"/>
    <lineage>
        <taxon>Bacteria</taxon>
        <taxon>Pseudomonadati</taxon>
        <taxon>Pseudomonadota</taxon>
        <taxon>Gammaproteobacteria</taxon>
        <taxon>Pseudomonadales</taxon>
        <taxon>Pseudomonadaceae</taxon>
        <taxon>Pseudomonas</taxon>
    </lineage>
</organism>
<gene>
    <name evidence="1" type="ORF">HNP49_000066</name>
</gene>
<accession>A0A7X0BPG0</accession>